<gene>
    <name evidence="1" type="ORF">E3N88_01926</name>
</gene>
<dbReference type="AlphaFoldDB" id="A0A5N6Q530"/>
<comment type="caution">
    <text evidence="1">The sequence shown here is derived from an EMBL/GenBank/DDBJ whole genome shotgun (WGS) entry which is preliminary data.</text>
</comment>
<dbReference type="Proteomes" id="UP000326396">
    <property type="component" value="Linkage Group LG1"/>
</dbReference>
<organism evidence="1 2">
    <name type="scientific">Mikania micrantha</name>
    <name type="common">bitter vine</name>
    <dbReference type="NCBI Taxonomy" id="192012"/>
    <lineage>
        <taxon>Eukaryota</taxon>
        <taxon>Viridiplantae</taxon>
        <taxon>Streptophyta</taxon>
        <taxon>Embryophyta</taxon>
        <taxon>Tracheophyta</taxon>
        <taxon>Spermatophyta</taxon>
        <taxon>Magnoliopsida</taxon>
        <taxon>eudicotyledons</taxon>
        <taxon>Gunneridae</taxon>
        <taxon>Pentapetalae</taxon>
        <taxon>asterids</taxon>
        <taxon>campanulids</taxon>
        <taxon>Asterales</taxon>
        <taxon>Asteraceae</taxon>
        <taxon>Asteroideae</taxon>
        <taxon>Heliantheae alliance</taxon>
        <taxon>Eupatorieae</taxon>
        <taxon>Mikania</taxon>
    </lineage>
</organism>
<keyword evidence="2" id="KW-1185">Reference proteome</keyword>
<evidence type="ECO:0000313" key="2">
    <source>
        <dbReference type="Proteomes" id="UP000326396"/>
    </source>
</evidence>
<reference evidence="1 2" key="1">
    <citation type="submission" date="2019-05" db="EMBL/GenBank/DDBJ databases">
        <title>Mikania micrantha, genome provides insights into the molecular mechanism of rapid growth.</title>
        <authorList>
            <person name="Liu B."/>
        </authorList>
    </citation>
    <scope>NUCLEOTIDE SEQUENCE [LARGE SCALE GENOMIC DNA]</scope>
    <source>
        <strain evidence="1">NLD-2019</strain>
        <tissue evidence="1">Leaf</tissue>
    </source>
</reference>
<evidence type="ECO:0000313" key="1">
    <source>
        <dbReference type="EMBL" id="KAD7478790.1"/>
    </source>
</evidence>
<proteinExistence type="predicted"/>
<name>A0A5N6Q530_9ASTR</name>
<sequence length="80" mass="9478">MMVVVIFKLQAFTPSSFELHYDLQWLPRGVSPDDNHRSQALRARQTDERRSLLIRAYRLGRDPRVRRSPEPNVQWKCSVV</sequence>
<accession>A0A5N6Q530</accession>
<protein>
    <submittedName>
        <fullName evidence="1">Uncharacterized protein</fullName>
    </submittedName>
</protein>
<dbReference type="EMBL" id="SZYD01000001">
    <property type="protein sequence ID" value="KAD7478790.1"/>
    <property type="molecule type" value="Genomic_DNA"/>
</dbReference>